<dbReference type="SMR" id="A0AA97NMY7"/>
<evidence type="ECO:0000313" key="2">
    <source>
        <dbReference type="EMBL" id="ELQ33105.1"/>
    </source>
</evidence>
<feature type="region of interest" description="Disordered" evidence="1">
    <location>
        <begin position="80"/>
        <end position="116"/>
    </location>
</feature>
<protein>
    <submittedName>
        <fullName evidence="2">Uncharacterized protein</fullName>
    </submittedName>
</protein>
<dbReference type="Proteomes" id="UP000011086">
    <property type="component" value="Unassembled WGS sequence"/>
</dbReference>
<proteinExistence type="predicted"/>
<organism evidence="2">
    <name type="scientific">Pyricularia oryzae (strain Y34)</name>
    <name type="common">Rice blast fungus</name>
    <name type="synonym">Magnaporthe oryzae</name>
    <dbReference type="NCBI Taxonomy" id="1143189"/>
    <lineage>
        <taxon>Eukaryota</taxon>
        <taxon>Fungi</taxon>
        <taxon>Dikarya</taxon>
        <taxon>Ascomycota</taxon>
        <taxon>Pezizomycotina</taxon>
        <taxon>Sordariomycetes</taxon>
        <taxon>Sordariomycetidae</taxon>
        <taxon>Magnaporthales</taxon>
        <taxon>Pyriculariaceae</taxon>
        <taxon>Pyricularia</taxon>
    </lineage>
</organism>
<evidence type="ECO:0000256" key="1">
    <source>
        <dbReference type="SAM" id="MobiDB-lite"/>
    </source>
</evidence>
<dbReference type="EMBL" id="JH793150">
    <property type="protein sequence ID" value="ELQ33105.1"/>
    <property type="molecule type" value="Genomic_DNA"/>
</dbReference>
<accession>A0AA97NMY7</accession>
<feature type="compositionally biased region" description="Basic and acidic residues" evidence="1">
    <location>
        <begin position="88"/>
        <end position="97"/>
    </location>
</feature>
<gene>
    <name evidence="2" type="ORF">OOU_Y34scaffold01003g24</name>
</gene>
<dbReference type="AlphaFoldDB" id="A0AA97NMY7"/>
<sequence>MDIGNWSRLWNLGLERSDYRLVAGDGQSLVEEVETLRDKVSRVPIRHSLARKAKHISSGASHFDRYACLDLEKLSGQTPAKAMGRSRAHYEEAKAARTDSAGQGERERWKLWPKSL</sequence>
<reference evidence="2" key="1">
    <citation type="journal article" date="2012" name="PLoS Genet.">
        <title>Comparative analysis of the genomes of two field isolates of the rice blast fungus Magnaporthe oryzae.</title>
        <authorList>
            <person name="Xue M."/>
            <person name="Yang J."/>
            <person name="Li Z."/>
            <person name="Hu S."/>
            <person name="Yao N."/>
            <person name="Dean R.A."/>
            <person name="Zhao W."/>
            <person name="Shen M."/>
            <person name="Zhang H."/>
            <person name="Li C."/>
            <person name="Liu L."/>
            <person name="Cao L."/>
            <person name="Xu X."/>
            <person name="Xing Y."/>
            <person name="Hsiang T."/>
            <person name="Zhang Z."/>
            <person name="Xu J.R."/>
            <person name="Peng Y.L."/>
        </authorList>
    </citation>
    <scope>NUCLEOTIDE SEQUENCE</scope>
    <source>
        <strain evidence="2">Y34</strain>
    </source>
</reference>
<name>A0AA97NMY7_PYRO3</name>